<evidence type="ECO:0000313" key="1">
    <source>
        <dbReference type="EMBL" id="KAI0088254.1"/>
    </source>
</evidence>
<name>A0ACB8U2F4_9APHY</name>
<keyword evidence="2" id="KW-1185">Reference proteome</keyword>
<evidence type="ECO:0000313" key="2">
    <source>
        <dbReference type="Proteomes" id="UP001055072"/>
    </source>
</evidence>
<gene>
    <name evidence="1" type="ORF">BDY19DRAFT_949938</name>
</gene>
<reference evidence="1" key="1">
    <citation type="journal article" date="2021" name="Environ. Microbiol.">
        <title>Gene family expansions and transcriptome signatures uncover fungal adaptations to wood decay.</title>
        <authorList>
            <person name="Hage H."/>
            <person name="Miyauchi S."/>
            <person name="Viragh M."/>
            <person name="Drula E."/>
            <person name="Min B."/>
            <person name="Chaduli D."/>
            <person name="Navarro D."/>
            <person name="Favel A."/>
            <person name="Norest M."/>
            <person name="Lesage-Meessen L."/>
            <person name="Balint B."/>
            <person name="Merenyi Z."/>
            <person name="de Eugenio L."/>
            <person name="Morin E."/>
            <person name="Martinez A.T."/>
            <person name="Baldrian P."/>
            <person name="Stursova M."/>
            <person name="Martinez M.J."/>
            <person name="Novotny C."/>
            <person name="Magnuson J.K."/>
            <person name="Spatafora J.W."/>
            <person name="Maurice S."/>
            <person name="Pangilinan J."/>
            <person name="Andreopoulos W."/>
            <person name="LaButti K."/>
            <person name="Hundley H."/>
            <person name="Na H."/>
            <person name="Kuo A."/>
            <person name="Barry K."/>
            <person name="Lipzen A."/>
            <person name="Henrissat B."/>
            <person name="Riley R."/>
            <person name="Ahrendt S."/>
            <person name="Nagy L.G."/>
            <person name="Grigoriev I.V."/>
            <person name="Martin F."/>
            <person name="Rosso M.N."/>
        </authorList>
    </citation>
    <scope>NUCLEOTIDE SEQUENCE</scope>
    <source>
        <strain evidence="1">CBS 384.51</strain>
    </source>
</reference>
<keyword evidence="1" id="KW-0808">Transferase</keyword>
<protein>
    <submittedName>
        <fullName evidence="1">Pyridoxal phosphate-dependent transferase</fullName>
    </submittedName>
</protein>
<sequence>MDIEAFRKAGYQAIDRICDYYYSLEQRSVASQVRPGYLKELIPDNAPEEGEDFQQIADDYQRCIVPGLTHWQHPSFFAYYPTACTFEGILADLYATSATNPGFNWACSPACTELESIVMDWAAKLFGLGDHFLNSAEVGGGVIQTTASDSGLVAIVAARSLYTSKHPEAKLEDMIIYTTTQTHSLGVKAGLVLGLECRALEVMPEDKYALRGETLKRAIQEDVGRGKHPFVLVATVGTTSSGAIDHLGEIGEVAKSYPSLWIHVDAAWAGITLACPEYREVAQLDNINKYADSFCTNFHKWGLVNFDASTLWVRNRKHLTDALDITPEFLRTKEGDAGVVIDYRNWHLALGRRFRSLKIWFVLRSYGAEGFRRHIRQGIELNKHFVSLLRSSSDFSLVTEPSFALSVFRLMPPSIVSTEIDKEKLEATLNDLNKDYYSRLSGRNDIALTQTKMNGTFCIRFAIGAARTKKVHVDHAWQILQEEAQATLSAWGKPEAAT</sequence>
<comment type="caution">
    <text evidence="1">The sequence shown here is derived from an EMBL/GenBank/DDBJ whole genome shotgun (WGS) entry which is preliminary data.</text>
</comment>
<organism evidence="1 2">
    <name type="scientific">Irpex rosettiformis</name>
    <dbReference type="NCBI Taxonomy" id="378272"/>
    <lineage>
        <taxon>Eukaryota</taxon>
        <taxon>Fungi</taxon>
        <taxon>Dikarya</taxon>
        <taxon>Basidiomycota</taxon>
        <taxon>Agaricomycotina</taxon>
        <taxon>Agaricomycetes</taxon>
        <taxon>Polyporales</taxon>
        <taxon>Irpicaceae</taxon>
        <taxon>Irpex</taxon>
    </lineage>
</organism>
<dbReference type="Proteomes" id="UP001055072">
    <property type="component" value="Unassembled WGS sequence"/>
</dbReference>
<accession>A0ACB8U2F4</accession>
<proteinExistence type="predicted"/>
<dbReference type="EMBL" id="MU274914">
    <property type="protein sequence ID" value="KAI0088254.1"/>
    <property type="molecule type" value="Genomic_DNA"/>
</dbReference>